<name>A0A1G9EQJ9_9BACT</name>
<sequence>MSQPSKSSFFANDQEARNYYQRRQERYQQALSDDLFFIKSDAKKSAKRGAMVAAGVLGGLYLLKKVATRNRHKVKVRERVIVREVPSIIKETPSSSGSGNAVYLPLVSVLLGVLASATVSLFRDQILNLLDNRKNKDKDSVHEGDKPTLRIFSSASGS</sequence>
<protein>
    <submittedName>
        <fullName evidence="1">Uncharacterized protein</fullName>
    </submittedName>
</protein>
<reference evidence="1 2" key="1">
    <citation type="submission" date="2016-10" db="EMBL/GenBank/DDBJ databases">
        <authorList>
            <person name="de Groot N.N."/>
        </authorList>
    </citation>
    <scope>NUCLEOTIDE SEQUENCE [LARGE SCALE GENOMIC DNA]</scope>
    <source>
        <strain evidence="1 2">DSM 25186</strain>
    </source>
</reference>
<gene>
    <name evidence="1" type="ORF">SAMN05421823_103553</name>
</gene>
<dbReference type="RefSeq" id="WP_089681546.1">
    <property type="nucleotide sequence ID" value="NZ_FNFO01000003.1"/>
</dbReference>
<proteinExistence type="predicted"/>
<dbReference type="EMBL" id="FNFO01000003">
    <property type="protein sequence ID" value="SDK78348.1"/>
    <property type="molecule type" value="Genomic_DNA"/>
</dbReference>
<evidence type="ECO:0000313" key="1">
    <source>
        <dbReference type="EMBL" id="SDK78348.1"/>
    </source>
</evidence>
<dbReference type="STRING" id="1075417.SAMN05421823_103553"/>
<evidence type="ECO:0000313" key="2">
    <source>
        <dbReference type="Proteomes" id="UP000198510"/>
    </source>
</evidence>
<keyword evidence="2" id="KW-1185">Reference proteome</keyword>
<accession>A0A1G9EQJ9</accession>
<organism evidence="1 2">
    <name type="scientific">Catalinimonas alkaloidigena</name>
    <dbReference type="NCBI Taxonomy" id="1075417"/>
    <lineage>
        <taxon>Bacteria</taxon>
        <taxon>Pseudomonadati</taxon>
        <taxon>Bacteroidota</taxon>
        <taxon>Cytophagia</taxon>
        <taxon>Cytophagales</taxon>
        <taxon>Catalimonadaceae</taxon>
        <taxon>Catalinimonas</taxon>
    </lineage>
</organism>
<dbReference type="AlphaFoldDB" id="A0A1G9EQJ9"/>
<dbReference type="Proteomes" id="UP000198510">
    <property type="component" value="Unassembled WGS sequence"/>
</dbReference>